<gene>
    <name evidence="2" type="ORF">SAMN05421788_11177</name>
</gene>
<feature type="domain" description="HTH araC/xylS-type" evidence="1">
    <location>
        <begin position="225"/>
        <end position="322"/>
    </location>
</feature>
<keyword evidence="2" id="KW-0238">DNA-binding</keyword>
<proteinExistence type="predicted"/>
<dbReference type="PANTHER" id="PTHR47893">
    <property type="entry name" value="REGULATORY PROTEIN PCHR"/>
    <property type="match status" value="1"/>
</dbReference>
<organism evidence="2 3">
    <name type="scientific">Filimonas lacunae</name>
    <dbReference type="NCBI Taxonomy" id="477680"/>
    <lineage>
        <taxon>Bacteria</taxon>
        <taxon>Pseudomonadati</taxon>
        <taxon>Bacteroidota</taxon>
        <taxon>Chitinophagia</taxon>
        <taxon>Chitinophagales</taxon>
        <taxon>Chitinophagaceae</taxon>
        <taxon>Filimonas</taxon>
    </lineage>
</organism>
<evidence type="ECO:0000259" key="1">
    <source>
        <dbReference type="PROSITE" id="PS01124"/>
    </source>
</evidence>
<dbReference type="GO" id="GO:0003700">
    <property type="term" value="F:DNA-binding transcription factor activity"/>
    <property type="evidence" value="ECO:0007669"/>
    <property type="project" value="InterPro"/>
</dbReference>
<dbReference type="EMBL" id="FTOR01000011">
    <property type="protein sequence ID" value="SIT32287.1"/>
    <property type="molecule type" value="Genomic_DNA"/>
</dbReference>
<dbReference type="InterPro" id="IPR053142">
    <property type="entry name" value="PchR_regulatory_protein"/>
</dbReference>
<sequence length="326" mass="37325">MLQPFIKSLPGHLVRSLRRLPATRTAAWNPALVSHSEYLEWDAGSLYVQGAEYNNQAVLFYELKTITVQQVYFKTPVEPLVALWFVVSGKSAFTLEGLGAGEIEADQCVLSYLPPKMEHFARYEQGDHAFMCISLQPFHIEQLCAQLPQMHYFLEHVRNGISQTWQQPFVAVDADMRELLYEIVKAGSASIVSDNTQVLLHNYSAAICKSMQHLSLDSKHMALAMEIKLFIDKAQRPDLSIDDIARRFNTSDYSVKHSFKLLTGQTIGAYIKEQKLLFLRELVMDKDKCFKACAAEAGFHVDRASKEFKDRFGMTQKEMRMRSERW</sequence>
<dbReference type="Gene3D" id="1.10.10.60">
    <property type="entry name" value="Homeodomain-like"/>
    <property type="match status" value="1"/>
</dbReference>
<dbReference type="GO" id="GO:0043565">
    <property type="term" value="F:sequence-specific DNA binding"/>
    <property type="evidence" value="ECO:0007669"/>
    <property type="project" value="InterPro"/>
</dbReference>
<dbReference type="Proteomes" id="UP000186917">
    <property type="component" value="Unassembled WGS sequence"/>
</dbReference>
<dbReference type="SMART" id="SM00342">
    <property type="entry name" value="HTH_ARAC"/>
    <property type="match status" value="1"/>
</dbReference>
<keyword evidence="3" id="KW-1185">Reference proteome</keyword>
<evidence type="ECO:0000313" key="2">
    <source>
        <dbReference type="EMBL" id="SIT32287.1"/>
    </source>
</evidence>
<dbReference type="PROSITE" id="PS01124">
    <property type="entry name" value="HTH_ARAC_FAMILY_2"/>
    <property type="match status" value="1"/>
</dbReference>
<dbReference type="OrthoDB" id="2039152at2"/>
<name>A0A1N7RC68_9BACT</name>
<dbReference type="InterPro" id="IPR018060">
    <property type="entry name" value="HTH_AraC"/>
</dbReference>
<protein>
    <submittedName>
        <fullName evidence="2">AraC-type DNA-binding protein</fullName>
    </submittedName>
</protein>
<dbReference type="Pfam" id="PF12833">
    <property type="entry name" value="HTH_18"/>
    <property type="match status" value="1"/>
</dbReference>
<accession>A0A1N7RC68</accession>
<dbReference type="AlphaFoldDB" id="A0A1N7RC68"/>
<reference evidence="3" key="1">
    <citation type="submission" date="2017-01" db="EMBL/GenBank/DDBJ databases">
        <authorList>
            <person name="Varghese N."/>
            <person name="Submissions S."/>
        </authorList>
    </citation>
    <scope>NUCLEOTIDE SEQUENCE [LARGE SCALE GENOMIC DNA]</scope>
    <source>
        <strain evidence="3">DSM 21054</strain>
    </source>
</reference>
<dbReference type="RefSeq" id="WP_084206487.1">
    <property type="nucleotide sequence ID" value="NZ_AP017422.1"/>
</dbReference>
<dbReference type="PANTHER" id="PTHR47893:SF1">
    <property type="entry name" value="REGULATORY PROTEIN PCHR"/>
    <property type="match status" value="1"/>
</dbReference>
<evidence type="ECO:0000313" key="3">
    <source>
        <dbReference type="Proteomes" id="UP000186917"/>
    </source>
</evidence>